<accession>A0A915YB76</accession>
<dbReference type="RefSeq" id="WP_264791206.1">
    <property type="nucleotide sequence ID" value="NZ_AP026867.1"/>
</dbReference>
<keyword evidence="1" id="KW-0732">Signal</keyword>
<dbReference type="Gene3D" id="2.60.40.740">
    <property type="match status" value="23"/>
</dbReference>
<dbReference type="KEGG" id="aup:AsAng_0005580"/>
<reference evidence="2" key="1">
    <citation type="submission" date="2022-09" db="EMBL/GenBank/DDBJ databases">
        <title>Aureispira anguillicida sp. nov., isolated from Leptocephalus of Japanese eel Anguilla japonica.</title>
        <authorList>
            <person name="Yuasa K."/>
            <person name="Mekata T."/>
            <person name="Ikunari K."/>
        </authorList>
    </citation>
    <scope>NUCLEOTIDE SEQUENCE</scope>
    <source>
        <strain evidence="2">EL160426</strain>
    </source>
</reference>
<sequence length="2060" mass="208386">MMKFFIQCCLVLVVTFLWSTKTKGQATLTVDTIIHATCNASADGAILISVAGTPPFTYAWSNGATTQDLTGLFSGSFVVTVTDGLSGVTVSNVLTINAPPVINVITDTIINIECEGDMNGAVNLTVTGGVPGYTYIWDNGATTQDVTGLGAGAINLTVTDANGCTASSKSILLDSVPAITLDLDTLQNISCNGANDAYINTTAGGGVGNFTYLWNTGQTVDDISGLAAGLYTITATDSNGCTAISGPHTVTQPGVLTATLDSITHILCNGDSTGAVHISITGGTTPYTYAWSNGGTTEDLTGLNGGTYFVTVTDLNNCQVVSGPHVVNEPTAIVVDVDTIIHQQCANMPTGAVNLTVSGGVPAYTYLWDNGATTQDVSGLYAGANNVTVTDANGCTASAKSISLDSISPIVVALDSILEVTCNGANDGAVFIAVTGGTGGTYTYNWSNGATTQDITGLGGGAYSVTITDSNSCVMLSGPHIVNEPTALVVAFDSIHHVDCNGNANGAVFITTTGGTTNYTFNWSNGATTEDITGLNGGAYTVTVTDANGCIDSTGPHTVNEPVVLALSLDSIHHVDCNGNANGAVFITTTGGTTNYSFAWDNGATTEDITGLNGGTYTVTVTDANGCTITDTAYVVNEPAVLVSTLDSIVHVSCNGFGDGGVFITTTGGTANYTFNWSNGVTTENNTGLSGGAYTLTVTDANGCTTTSGPHTVNEPAGMTISLDSINHVTCNGAADGGVFVSVTGGAPAYSFAWDNGATTEDNTGLSGGTYTLTVTDANGCTISSGPHTVNEDALLVIGLDSINHVTCNGAADGAIGITVTGGVAGYSYLWSTGATTQDLTGLSGAAYTVTATDANGCTATDTAYVVNEPAVLVATLDSIQHVDCNGNANGAVFITTTGGTTNYTFNWSNGATTEDISGLAGGAYTVTVTDANGCVDSTGPHLVNEPTAINITLDSINHVTCNGAADGGVFVTVTGGTGAYSFAWDNGATTEDNTGLSGGTYALTVTDANGCTISSGLHTVNEDALLVIGLDSINHVTCNGAADGAIGITVTGGVAGYSYLWSTGATTQDLTGLSGAAYTVTATDANGCTATDTAYVVNEPAVLVATLDSIQHVDCNGGNDGAVFISIGGGTIPFSYNWDNGATTQDITGLIAGTYTVTVTDSNGCTVTSGAHLVNEPTAINITLDSINHVTCNGAADGGVFVTVTGGTGAYNFAWDNGATTEDNTGLSGGTYALTVTDANGCTISSGPHTVNEDALLVIGLDSINHVTCNGAADGAIGITVTGGVAGYSYLWSTGATTQDLTGLSGAAYTVTATDANGCTATDTAYVVNEPAVLVATLDSIQHVDCNGGNDGAVFISIGGGTIPFSYNWDNGATTQDITGLIAGTYTVTVTDSNGCTVTSGAHLVNEPTAINITLDSIHHVTCNGAADGGVFVTVTGGTGAYGFAWDNGATTEDNTGLSGGTYALTVTDANGCTATFGPSTITEPVVLAVVVDTFKNESCFGIVDGFISTSATGGTAPFSFSWSNGATVDDITGLIAGTYTVTITDSNSCTAIDSVTINDIPTITVTLNTIDSVSCNGLSDGAIDISTTMGAPGYTWNWSNGATTEDLSGLVANSYQVTVTDALGCTVTAGTYDVAEPNVLAITLDNIDSVSCNGAADGAVNITTTGGTLGYSFVWSGGQQTEDIANLSGSTNTVTVTDANGCTATSGPHVVNEAALLVITLDNIDSVSCNGASDGGVAISVTGGVPSYSYNWNNGGGSNQDLTNVGGNSYTVTVTDAAGCTVTSGPHVVDEPAPLSLTIVPTVPLEGCLGQAIGVLDATATGGVAAYTYAWSNAGTTASNTNLNAGVYSLTVTDANGCTITDIDSIQEPVRPTVAPFVGQAPITDTTINWGAVINIDAGNDQTANGVTYGWTETTSLGNVNFANAGLPATDVTPEPTTSGTYNLLVTATSADGCVDTGSVRITVNINDLIGMPTAFTPNGDNFNDYFRPTSLDKQFILEFKIYNRWGQIVFDGVDTDTQWDGTFNGVEQPTEVYIYVLRYQVPGQEERMLRGEMTLIR</sequence>
<protein>
    <submittedName>
        <fullName evidence="2">Gliding motility-associated C-terminal domain-containing protein</fullName>
    </submittedName>
</protein>
<evidence type="ECO:0000313" key="3">
    <source>
        <dbReference type="Proteomes" id="UP001060919"/>
    </source>
</evidence>
<gene>
    <name evidence="2" type="ORF">AsAng_0005580</name>
</gene>
<dbReference type="InterPro" id="IPR026341">
    <property type="entry name" value="T9SS_type_B"/>
</dbReference>
<evidence type="ECO:0000313" key="2">
    <source>
        <dbReference type="EMBL" id="BDS09853.1"/>
    </source>
</evidence>
<proteinExistence type="predicted"/>
<organism evidence="2 3">
    <name type="scientific">Aureispira anguillae</name>
    <dbReference type="NCBI Taxonomy" id="2864201"/>
    <lineage>
        <taxon>Bacteria</taxon>
        <taxon>Pseudomonadati</taxon>
        <taxon>Bacteroidota</taxon>
        <taxon>Saprospiria</taxon>
        <taxon>Saprospirales</taxon>
        <taxon>Saprospiraceae</taxon>
        <taxon>Aureispira</taxon>
    </lineage>
</organism>
<name>A0A915YB76_9BACT</name>
<dbReference type="EMBL" id="AP026867">
    <property type="protein sequence ID" value="BDS09853.1"/>
    <property type="molecule type" value="Genomic_DNA"/>
</dbReference>
<dbReference type="InterPro" id="IPR025667">
    <property type="entry name" value="SprB_repeat"/>
</dbReference>
<feature type="chain" id="PRO_5037644767" evidence="1">
    <location>
        <begin position="25"/>
        <end position="2060"/>
    </location>
</feature>
<dbReference type="Pfam" id="PF13585">
    <property type="entry name" value="CHU_C"/>
    <property type="match status" value="1"/>
</dbReference>
<feature type="signal peptide" evidence="1">
    <location>
        <begin position="1"/>
        <end position="24"/>
    </location>
</feature>
<evidence type="ECO:0000256" key="1">
    <source>
        <dbReference type="SAM" id="SignalP"/>
    </source>
</evidence>
<dbReference type="Pfam" id="PF13573">
    <property type="entry name" value="SprB"/>
    <property type="match status" value="24"/>
</dbReference>
<dbReference type="Proteomes" id="UP001060919">
    <property type="component" value="Chromosome"/>
</dbReference>
<dbReference type="NCBIfam" id="TIGR04131">
    <property type="entry name" value="Bac_Flav_CTERM"/>
    <property type="match status" value="1"/>
</dbReference>
<keyword evidence="3" id="KW-1185">Reference proteome</keyword>